<evidence type="ECO:0000313" key="9">
    <source>
        <dbReference type="EMBL" id="KAE8401177.1"/>
    </source>
</evidence>
<evidence type="ECO:0000256" key="5">
    <source>
        <dbReference type="ARBA" id="ARBA00023163"/>
    </source>
</evidence>
<dbReference type="GO" id="GO:0006351">
    <property type="term" value="P:DNA-templated transcription"/>
    <property type="evidence" value="ECO:0007669"/>
    <property type="project" value="InterPro"/>
</dbReference>
<dbReference type="GO" id="GO:0005634">
    <property type="term" value="C:nucleus"/>
    <property type="evidence" value="ECO:0007669"/>
    <property type="project" value="UniProtKB-SubCell"/>
</dbReference>
<dbReference type="Gene3D" id="4.10.240.10">
    <property type="entry name" value="Zn(2)-C6 fungal-type DNA-binding domain"/>
    <property type="match status" value="1"/>
</dbReference>
<accession>A0A5N7D4W4</accession>
<dbReference type="AlphaFoldDB" id="A0A5N7D4W4"/>
<dbReference type="Proteomes" id="UP000325579">
    <property type="component" value="Unassembled WGS sequence"/>
</dbReference>
<evidence type="ECO:0000313" key="10">
    <source>
        <dbReference type="Proteomes" id="UP000325579"/>
    </source>
</evidence>
<proteinExistence type="predicted"/>
<dbReference type="EMBL" id="ML736804">
    <property type="protein sequence ID" value="KAE8401177.1"/>
    <property type="molecule type" value="Genomic_DNA"/>
</dbReference>
<feature type="compositionally biased region" description="Polar residues" evidence="7">
    <location>
        <begin position="91"/>
        <end position="107"/>
    </location>
</feature>
<keyword evidence="4" id="KW-0238">DNA-binding</keyword>
<dbReference type="GO" id="GO:0003677">
    <property type="term" value="F:DNA binding"/>
    <property type="evidence" value="ECO:0007669"/>
    <property type="project" value="UniProtKB-KW"/>
</dbReference>
<dbReference type="GeneID" id="43664261"/>
<dbReference type="PANTHER" id="PTHR31001">
    <property type="entry name" value="UNCHARACTERIZED TRANSCRIPTIONAL REGULATORY PROTEIN"/>
    <property type="match status" value="1"/>
</dbReference>
<dbReference type="InterPro" id="IPR036864">
    <property type="entry name" value="Zn2-C6_fun-type_DNA-bd_sf"/>
</dbReference>
<dbReference type="Pfam" id="PF00172">
    <property type="entry name" value="Zn_clus"/>
    <property type="match status" value="1"/>
</dbReference>
<evidence type="ECO:0000256" key="2">
    <source>
        <dbReference type="ARBA" id="ARBA00022723"/>
    </source>
</evidence>
<evidence type="ECO:0000256" key="3">
    <source>
        <dbReference type="ARBA" id="ARBA00023015"/>
    </source>
</evidence>
<keyword evidence="6" id="KW-0539">Nucleus</keyword>
<feature type="domain" description="Zn(2)-C6 fungal-type" evidence="8">
    <location>
        <begin position="33"/>
        <end position="63"/>
    </location>
</feature>
<dbReference type="SUPFAM" id="SSF57701">
    <property type="entry name" value="Zn2/Cys6 DNA-binding domain"/>
    <property type="match status" value="1"/>
</dbReference>
<dbReference type="CDD" id="cd00067">
    <property type="entry name" value="GAL4"/>
    <property type="match status" value="1"/>
</dbReference>
<reference evidence="9 10" key="1">
    <citation type="submission" date="2019-04" db="EMBL/GenBank/DDBJ databases">
        <authorList>
            <consortium name="DOE Joint Genome Institute"/>
            <person name="Mondo S."/>
            <person name="Kjaerbolling I."/>
            <person name="Vesth T."/>
            <person name="Frisvad J.C."/>
            <person name="Nybo J.L."/>
            <person name="Theobald S."/>
            <person name="Kildgaard S."/>
            <person name="Isbrandt T."/>
            <person name="Kuo A."/>
            <person name="Sato A."/>
            <person name="Lyhne E.K."/>
            <person name="Kogle M.E."/>
            <person name="Wiebenga A."/>
            <person name="Kun R.S."/>
            <person name="Lubbers R.J."/>
            <person name="Makela M.R."/>
            <person name="Barry K."/>
            <person name="Chovatia M."/>
            <person name="Clum A."/>
            <person name="Daum C."/>
            <person name="Haridas S."/>
            <person name="He G."/>
            <person name="LaButti K."/>
            <person name="Lipzen A."/>
            <person name="Riley R."/>
            <person name="Salamov A."/>
            <person name="Simmons B.A."/>
            <person name="Magnuson J.K."/>
            <person name="Henrissat B."/>
            <person name="Mortensen U.H."/>
            <person name="Larsen T.O."/>
            <person name="Devries R.P."/>
            <person name="Grigoriev I.V."/>
            <person name="Machida M."/>
            <person name="Baker S.E."/>
            <person name="Andersen M.R."/>
            <person name="Cantor M.N."/>
            <person name="Hua S.X."/>
        </authorList>
    </citation>
    <scope>NUCLEOTIDE SEQUENCE [LARGE SCALE GENOMIC DNA]</scope>
    <source>
        <strain evidence="9 10">CBS 119388</strain>
    </source>
</reference>
<feature type="region of interest" description="Disordered" evidence="7">
    <location>
        <begin position="91"/>
        <end position="131"/>
    </location>
</feature>
<protein>
    <submittedName>
        <fullName evidence="9">Fungal-specific transcription factor domain-containing protein</fullName>
    </submittedName>
</protein>
<keyword evidence="2" id="KW-0479">Metal-binding</keyword>
<dbReference type="GO" id="GO:0008270">
    <property type="term" value="F:zinc ion binding"/>
    <property type="evidence" value="ECO:0007669"/>
    <property type="project" value="InterPro"/>
</dbReference>
<dbReference type="PANTHER" id="PTHR31001:SF85">
    <property type="entry name" value="ZN(II)2CYS6 TRANSCRIPTION FACTOR (EUROFUNG)"/>
    <property type="match status" value="1"/>
</dbReference>
<dbReference type="RefSeq" id="XP_031938496.1">
    <property type="nucleotide sequence ID" value="XM_032079570.1"/>
</dbReference>
<dbReference type="Pfam" id="PF04082">
    <property type="entry name" value="Fungal_trans"/>
    <property type="match status" value="1"/>
</dbReference>
<dbReference type="GO" id="GO:0000981">
    <property type="term" value="F:DNA-binding transcription factor activity, RNA polymerase II-specific"/>
    <property type="evidence" value="ECO:0007669"/>
    <property type="project" value="InterPro"/>
</dbReference>
<keyword evidence="5" id="KW-0804">Transcription</keyword>
<dbReference type="SMART" id="SM00066">
    <property type="entry name" value="GAL4"/>
    <property type="match status" value="1"/>
</dbReference>
<evidence type="ECO:0000256" key="4">
    <source>
        <dbReference type="ARBA" id="ARBA00023125"/>
    </source>
</evidence>
<feature type="compositionally biased region" description="Basic and acidic residues" evidence="7">
    <location>
        <begin position="114"/>
        <end position="131"/>
    </location>
</feature>
<dbReference type="OrthoDB" id="435881at2759"/>
<feature type="region of interest" description="Disordered" evidence="7">
    <location>
        <begin position="1"/>
        <end position="24"/>
    </location>
</feature>
<evidence type="ECO:0000259" key="8">
    <source>
        <dbReference type="PROSITE" id="PS50048"/>
    </source>
</evidence>
<organism evidence="9 10">
    <name type="scientific">Aspergillus pseudonomiae</name>
    <dbReference type="NCBI Taxonomy" id="1506151"/>
    <lineage>
        <taxon>Eukaryota</taxon>
        <taxon>Fungi</taxon>
        <taxon>Dikarya</taxon>
        <taxon>Ascomycota</taxon>
        <taxon>Pezizomycotina</taxon>
        <taxon>Eurotiomycetes</taxon>
        <taxon>Eurotiomycetidae</taxon>
        <taxon>Eurotiales</taxon>
        <taxon>Aspergillaceae</taxon>
        <taxon>Aspergillus</taxon>
        <taxon>Aspergillus subgen. Circumdati</taxon>
    </lineage>
</organism>
<evidence type="ECO:0000256" key="1">
    <source>
        <dbReference type="ARBA" id="ARBA00004123"/>
    </source>
</evidence>
<dbReference type="SMART" id="SM00906">
    <property type="entry name" value="Fungal_trans"/>
    <property type="match status" value="1"/>
</dbReference>
<sequence>MSTRPVAIAPATRKPASDSNEGILTHSTTMSYNCQHCVRRKIKCDRAMPSCSSCQKAKLECAYKAPKPPRKRKRRESEDVQQRLARYERILQQNGLLSTTETRSPSYRGTPGSVHEEGRPRTAQSDAERTGRLVSEDGKLRYIDSRVWLDVAEVSMQELSDNGVDDQAAPVAMDLPIDDPLSGSLLGVSNSLAGYHPPYPDAMKLWKIYVQNVDPLCKVLHIPTTTELIEIVSQQSTGATQAQECLVFAVYNFAVYSLADEDCIREFGKPRAALMSKYQYATRQGLINASWLKTTDLQVLQAYVLFLIATRTQTDPHTFWIWTGVAVRIAQRMGLHRDGGSLDLSPFDMEMRRRLFWQLIPLDGYAGQVSGTGISITPSDWDTKRPLNVNDEQIHPGMKQPPNTQTGASEMLFCLTKAELSEFYARTAVKMNSISPKGQVRDNTEIERLIDNLESDIEMKYLRHCDIINPVHILTLGIVRSAANMVRLRSRMSSLMSQSVKGVQRWGLCVLAEKILDTDCALYANSDLRRFQWHIKTFFVWDALICLLNCLATDGFFANTELDRKWEKIILVYSNHPEIFKSKWALHAVVRKMTHKAWMVNPPSNSMAEPAFISTLRSRYETGDYGCAKTPDNMIQHDETAEDAYFLDTLLQSPGGTDLYFDGSFNYGAADWMLWDPV</sequence>
<dbReference type="CDD" id="cd12148">
    <property type="entry name" value="fungal_TF_MHR"/>
    <property type="match status" value="1"/>
</dbReference>
<keyword evidence="10" id="KW-1185">Reference proteome</keyword>
<dbReference type="GO" id="GO:0009893">
    <property type="term" value="P:positive regulation of metabolic process"/>
    <property type="evidence" value="ECO:0007669"/>
    <property type="project" value="UniProtKB-ARBA"/>
</dbReference>
<evidence type="ECO:0000256" key="6">
    <source>
        <dbReference type="ARBA" id="ARBA00023242"/>
    </source>
</evidence>
<dbReference type="InterPro" id="IPR001138">
    <property type="entry name" value="Zn2Cys6_DnaBD"/>
</dbReference>
<dbReference type="InterPro" id="IPR050613">
    <property type="entry name" value="Sec_Metabolite_Reg"/>
</dbReference>
<evidence type="ECO:0000256" key="7">
    <source>
        <dbReference type="SAM" id="MobiDB-lite"/>
    </source>
</evidence>
<dbReference type="InterPro" id="IPR007219">
    <property type="entry name" value="XnlR_reg_dom"/>
</dbReference>
<keyword evidence="3" id="KW-0805">Transcription regulation</keyword>
<name>A0A5N7D4W4_9EURO</name>
<comment type="subcellular location">
    <subcellularLocation>
        <location evidence="1">Nucleus</location>
    </subcellularLocation>
</comment>
<dbReference type="PROSITE" id="PS50048">
    <property type="entry name" value="ZN2_CY6_FUNGAL_2"/>
    <property type="match status" value="1"/>
</dbReference>
<gene>
    <name evidence="9" type="ORF">BDV37DRAFT_185847</name>
</gene>